<dbReference type="Proteomes" id="UP000595814">
    <property type="component" value="Chromosome"/>
</dbReference>
<keyword evidence="2" id="KW-1185">Reference proteome</keyword>
<accession>A0AC61MPR2</accession>
<evidence type="ECO:0000313" key="1">
    <source>
        <dbReference type="EMBL" id="QQK07509.1"/>
    </source>
</evidence>
<dbReference type="EC" id="6.3.2.9" evidence="1"/>
<sequence>MNYFVLGLGITGISTIKTLSSIGYTVYAFDENLKDFSAVEDSLKEYNYNLIKNLNEINYDIIDTVVKSPGIKLENEILMNFKNLNKEIISDLELAYRLFPDKNLISITGTNGKTTTTMLLTHIINTSGRKAMAIGNIGVGMLWEIYNNKNIDYFVIEASSFQLASINSFRTKVAGIINISEDHIDWHGDYNKYIEDKSNIFKFQRDDDYLVVNCDDEIIKKIIRKTKSKVICTSQIKELKNGIYEKNEEIIYNNNGSEEYVLNTKDLKIVGKHNVQNTLIAVGMAICLEIDINTIREACITFNPVEHRIEFVREINGIKFYNDSKGTNIDATLKALNSFNSPIILIAGGYDKKVSFDELFKTGDYDLKSLIVFGETKYKIKNSAEKFGYSNIFVVENMEKAVELIEEIAENGDVALLSPACASWGMYKSYIERGKDFKRLVYKLGE</sequence>
<proteinExistence type="predicted"/>
<name>A0AC61MPR2_9FIRM</name>
<evidence type="ECO:0000313" key="2">
    <source>
        <dbReference type="Proteomes" id="UP000595814"/>
    </source>
</evidence>
<keyword evidence="1" id="KW-0436">Ligase</keyword>
<reference evidence="1 2" key="1">
    <citation type="journal article" date="2022" name="Int. J. Syst. Evol. Microbiol.">
        <title>Miniphocaeibacter halophilus sp. nov., an ammonium-tolerant acetate-producing bacterium isolated from a biogas system.</title>
        <authorList>
            <person name="Schnurer A."/>
            <person name="Singh A."/>
            <person name="Bi S."/>
            <person name="Qiao W."/>
            <person name="Westerholm M."/>
        </authorList>
    </citation>
    <scope>NUCLEOTIDE SEQUENCE [LARGE SCALE GENOMIC DNA]</scope>
    <source>
        <strain evidence="1 2">AMB_01</strain>
    </source>
</reference>
<dbReference type="EMBL" id="CP066744">
    <property type="protein sequence ID" value="QQK07509.1"/>
    <property type="molecule type" value="Genomic_DNA"/>
</dbReference>
<gene>
    <name evidence="1" type="primary">murD</name>
    <name evidence="1" type="ORF">JFY71_09440</name>
</gene>
<organism evidence="1 2">
    <name type="scientific">Miniphocaeibacter halophilus</name>
    <dbReference type="NCBI Taxonomy" id="2931922"/>
    <lineage>
        <taxon>Bacteria</taxon>
        <taxon>Bacillati</taxon>
        <taxon>Bacillota</taxon>
        <taxon>Tissierellia</taxon>
        <taxon>Tissierellales</taxon>
        <taxon>Peptoniphilaceae</taxon>
        <taxon>Miniphocaeibacter</taxon>
    </lineage>
</organism>
<protein>
    <submittedName>
        <fullName evidence="1">UDP-N-acetylmuramoyl-L-alanine--D-glutamate ligase</fullName>
        <ecNumber evidence="1">6.3.2.9</ecNumber>
    </submittedName>
</protein>